<dbReference type="InterPro" id="IPR029016">
    <property type="entry name" value="GAF-like_dom_sf"/>
</dbReference>
<name>A0A7C0VBA8_UNCW3</name>
<evidence type="ECO:0000313" key="2">
    <source>
        <dbReference type="EMBL" id="HDI82208.1"/>
    </source>
</evidence>
<dbReference type="SUPFAM" id="SSF49879">
    <property type="entry name" value="SMAD/FHA domain"/>
    <property type="match status" value="1"/>
</dbReference>
<protein>
    <submittedName>
        <fullName evidence="2">FHA domain-containing protein</fullName>
    </submittedName>
</protein>
<dbReference type="Gene3D" id="3.30.450.40">
    <property type="match status" value="1"/>
</dbReference>
<proteinExistence type="predicted"/>
<dbReference type="EMBL" id="DQWE01000013">
    <property type="protein sequence ID" value="HDI82208.1"/>
    <property type="molecule type" value="Genomic_DNA"/>
</dbReference>
<dbReference type="SUPFAM" id="SSF55781">
    <property type="entry name" value="GAF domain-like"/>
    <property type="match status" value="1"/>
</dbReference>
<organism evidence="2">
    <name type="scientific">candidate division WOR-3 bacterium</name>
    <dbReference type="NCBI Taxonomy" id="2052148"/>
    <lineage>
        <taxon>Bacteria</taxon>
        <taxon>Bacteria division WOR-3</taxon>
    </lineage>
</organism>
<dbReference type="Proteomes" id="UP000885847">
    <property type="component" value="Unassembled WGS sequence"/>
</dbReference>
<comment type="caution">
    <text evidence="2">The sequence shown here is derived from an EMBL/GenBank/DDBJ whole genome shotgun (WGS) entry which is preliminary data.</text>
</comment>
<reference evidence="2" key="1">
    <citation type="journal article" date="2020" name="mSystems">
        <title>Genome- and Community-Level Interaction Insights into Carbon Utilization and Element Cycling Functions of Hydrothermarchaeota in Hydrothermal Sediment.</title>
        <authorList>
            <person name="Zhou Z."/>
            <person name="Liu Y."/>
            <person name="Xu W."/>
            <person name="Pan J."/>
            <person name="Luo Z.H."/>
            <person name="Li M."/>
        </authorList>
    </citation>
    <scope>NUCLEOTIDE SEQUENCE [LARGE SCALE GENOMIC DNA]</scope>
    <source>
        <strain evidence="2">HyVt-102</strain>
    </source>
</reference>
<dbReference type="InterPro" id="IPR003018">
    <property type="entry name" value="GAF"/>
</dbReference>
<dbReference type="PANTHER" id="PTHR23308">
    <property type="entry name" value="NUCLEAR INHIBITOR OF PROTEIN PHOSPHATASE-1"/>
    <property type="match status" value="1"/>
</dbReference>
<feature type="domain" description="FHA" evidence="1">
    <location>
        <begin position="18"/>
        <end position="67"/>
    </location>
</feature>
<evidence type="ECO:0000259" key="1">
    <source>
        <dbReference type="PROSITE" id="PS50006"/>
    </source>
</evidence>
<dbReference type="InterPro" id="IPR000253">
    <property type="entry name" value="FHA_dom"/>
</dbReference>
<dbReference type="Pfam" id="PF13185">
    <property type="entry name" value="GAF_2"/>
    <property type="match status" value="1"/>
</dbReference>
<dbReference type="CDD" id="cd00060">
    <property type="entry name" value="FHA"/>
    <property type="match status" value="1"/>
</dbReference>
<gene>
    <name evidence="2" type="ORF">ENF18_00270</name>
</gene>
<dbReference type="AlphaFoldDB" id="A0A7C0VBA8"/>
<dbReference type="InterPro" id="IPR050923">
    <property type="entry name" value="Cell_Proc_Reg/RNA_Proc"/>
</dbReference>
<sequence>MVYVIDREGEIYPIEEQVTIGRSRENDIVIKNVYTSRKHALIYKKDEGYLVKDLGSKYGTYVNGERVMEKELKEGDRIRIGTEVLLFSSKPLRIEKDEKPITDALNILHTIPSDPVIDEIKELLGRGVKNFRKLENEKWKYQLLYEISRMSMDSSEDEVVKLVLRRMIEKLNAEFGVILLVDENLGMRFLTSIEREGNPVAERVSRTIATEVFHSGEPVLIEDAMSDKKWSVIDSVKDLKLRSVLCVPLKHENRVVGA</sequence>
<dbReference type="PROSITE" id="PS50006">
    <property type="entry name" value="FHA_DOMAIN"/>
    <property type="match status" value="1"/>
</dbReference>
<accession>A0A7C0VBA8</accession>
<dbReference type="SMART" id="SM00240">
    <property type="entry name" value="FHA"/>
    <property type="match status" value="1"/>
</dbReference>
<dbReference type="Pfam" id="PF00498">
    <property type="entry name" value="FHA"/>
    <property type="match status" value="1"/>
</dbReference>
<feature type="non-terminal residue" evidence="2">
    <location>
        <position position="258"/>
    </location>
</feature>
<dbReference type="Gene3D" id="2.60.200.20">
    <property type="match status" value="1"/>
</dbReference>
<dbReference type="InterPro" id="IPR008984">
    <property type="entry name" value="SMAD_FHA_dom_sf"/>
</dbReference>